<dbReference type="SUPFAM" id="SSF144091">
    <property type="entry name" value="Rhomboid-like"/>
    <property type="match status" value="1"/>
</dbReference>
<comment type="subcellular location">
    <subcellularLocation>
        <location evidence="1">Membrane</location>
        <topology evidence="1">Multi-pass membrane protein</topology>
    </subcellularLocation>
</comment>
<dbReference type="Pfam" id="PF01694">
    <property type="entry name" value="Rhomboid"/>
    <property type="match status" value="1"/>
</dbReference>
<proteinExistence type="inferred from homology"/>
<keyword evidence="5 7" id="KW-1133">Transmembrane helix</keyword>
<feature type="transmembrane region" description="Helical" evidence="7">
    <location>
        <begin position="189"/>
        <end position="205"/>
    </location>
</feature>
<evidence type="ECO:0000256" key="5">
    <source>
        <dbReference type="ARBA" id="ARBA00022989"/>
    </source>
</evidence>
<protein>
    <submittedName>
        <fullName evidence="9">Rhomboid family protein</fullName>
    </submittedName>
</protein>
<feature type="transmembrane region" description="Helical" evidence="7">
    <location>
        <begin position="165"/>
        <end position="183"/>
    </location>
</feature>
<feature type="transmembrane region" description="Helical" evidence="7">
    <location>
        <begin position="226"/>
        <end position="246"/>
    </location>
</feature>
<feature type="transmembrane region" description="Helical" evidence="7">
    <location>
        <begin position="252"/>
        <end position="271"/>
    </location>
</feature>
<evidence type="ECO:0000256" key="3">
    <source>
        <dbReference type="ARBA" id="ARBA00022692"/>
    </source>
</evidence>
<sequence length="340" mass="38729">MARFGNALNLIYFLRDKNRLLFLDSTIDGERRNNSKVLSLITKYPILDFGKLYMSHKSTLFTQGTHEYNRIMVDRYTNLINTINVVVFSLWRYAINSNLSILKFLERNFTCNISDSNYSFQKKIYTPLTSGVSHITLSHLLSNLWALNTIINSLKRDNHIKGKDIILLYATGSISGAIAHSMITKTVVVGASGAVMSLLTAEAIIRPRDTFTLMFPIPGITLSSAQLLDVTIVTNFIMAIHSLISVNDKSGIAWFGHIFGALSGFILLPIINKSNYNKCKNIFSTYKLMWRNHRKISNQGWLLTLKDLWDIIELSDTTTGMEILKQRSLKRWRSFSSGWR</sequence>
<evidence type="ECO:0000313" key="10">
    <source>
        <dbReference type="Proteomes" id="UP000186804"/>
    </source>
</evidence>
<keyword evidence="10" id="KW-1185">Reference proteome</keyword>
<dbReference type="Gene3D" id="1.20.1540.10">
    <property type="entry name" value="Rhomboid-like"/>
    <property type="match status" value="1"/>
</dbReference>
<reference evidence="9 10" key="1">
    <citation type="submission" date="2016-10" db="EMBL/GenBank/DDBJ databases">
        <title>Reductive evolution of mitochondrial metabolism and differential evolution of invasion-related proteins in Cryptosporidium.</title>
        <authorList>
            <person name="Liu S."/>
            <person name="Roellig D.M."/>
            <person name="Guo Y."/>
            <person name="Li N."/>
            <person name="Frace M.A."/>
            <person name="Tang K."/>
            <person name="Zhang L."/>
            <person name="Feng Y."/>
            <person name="Xiao L."/>
        </authorList>
    </citation>
    <scope>NUCLEOTIDE SEQUENCE [LARGE SCALE GENOMIC DNA]</scope>
    <source>
        <strain evidence="9">30847</strain>
    </source>
</reference>
<dbReference type="GeneID" id="92364949"/>
<dbReference type="VEuPathDB" id="CryptoDB:cand_007640"/>
<evidence type="ECO:0000256" key="1">
    <source>
        <dbReference type="ARBA" id="ARBA00004141"/>
    </source>
</evidence>
<dbReference type="RefSeq" id="XP_067067864.1">
    <property type="nucleotide sequence ID" value="XM_067211004.1"/>
</dbReference>
<organism evidence="9 10">
    <name type="scientific">Cryptosporidium andersoni</name>
    <dbReference type="NCBI Taxonomy" id="117008"/>
    <lineage>
        <taxon>Eukaryota</taxon>
        <taxon>Sar</taxon>
        <taxon>Alveolata</taxon>
        <taxon>Apicomplexa</taxon>
        <taxon>Conoidasida</taxon>
        <taxon>Coccidia</taxon>
        <taxon>Eucoccidiorida</taxon>
        <taxon>Eimeriorina</taxon>
        <taxon>Cryptosporidiidae</taxon>
        <taxon>Cryptosporidium</taxon>
    </lineage>
</organism>
<dbReference type="OrthoDB" id="332283at2759"/>
<dbReference type="InterPro" id="IPR050925">
    <property type="entry name" value="Rhomboid_protease_S54"/>
</dbReference>
<dbReference type="InterPro" id="IPR035952">
    <property type="entry name" value="Rhomboid-like_sf"/>
</dbReference>
<dbReference type="GO" id="GO:0004252">
    <property type="term" value="F:serine-type endopeptidase activity"/>
    <property type="evidence" value="ECO:0007669"/>
    <property type="project" value="InterPro"/>
</dbReference>
<accession>A0A1J4MP25</accession>
<dbReference type="InterPro" id="IPR022764">
    <property type="entry name" value="Peptidase_S54_rhomboid_dom"/>
</dbReference>
<dbReference type="GO" id="GO:0016020">
    <property type="term" value="C:membrane"/>
    <property type="evidence" value="ECO:0007669"/>
    <property type="project" value="UniProtKB-SubCell"/>
</dbReference>
<dbReference type="PANTHER" id="PTHR43731">
    <property type="entry name" value="RHOMBOID PROTEASE"/>
    <property type="match status" value="1"/>
</dbReference>
<keyword evidence="3 7" id="KW-0812">Transmembrane</keyword>
<evidence type="ECO:0000256" key="4">
    <source>
        <dbReference type="ARBA" id="ARBA00022801"/>
    </source>
</evidence>
<evidence type="ECO:0000256" key="2">
    <source>
        <dbReference type="ARBA" id="ARBA00009045"/>
    </source>
</evidence>
<evidence type="ECO:0000256" key="7">
    <source>
        <dbReference type="SAM" id="Phobius"/>
    </source>
</evidence>
<name>A0A1J4MP25_9CRYT</name>
<dbReference type="Proteomes" id="UP000186804">
    <property type="component" value="Unassembled WGS sequence"/>
</dbReference>
<keyword evidence="4" id="KW-0378">Hydrolase</keyword>
<comment type="similarity">
    <text evidence="2">Belongs to the peptidase S54 family.</text>
</comment>
<evidence type="ECO:0000313" key="9">
    <source>
        <dbReference type="EMBL" id="OII76018.1"/>
    </source>
</evidence>
<gene>
    <name evidence="9" type="ORF">cand_007640</name>
</gene>
<feature type="domain" description="Peptidase S54 rhomboid" evidence="8">
    <location>
        <begin position="123"/>
        <end position="270"/>
    </location>
</feature>
<comment type="caution">
    <text evidence="9">The sequence shown here is derived from an EMBL/GenBank/DDBJ whole genome shotgun (WGS) entry which is preliminary data.</text>
</comment>
<dbReference type="AlphaFoldDB" id="A0A1J4MP25"/>
<keyword evidence="6 7" id="KW-0472">Membrane</keyword>
<dbReference type="PANTHER" id="PTHR43731:SF14">
    <property type="entry name" value="PRESENILIN-ASSOCIATED RHOMBOID-LIKE PROTEIN, MITOCHONDRIAL"/>
    <property type="match status" value="1"/>
</dbReference>
<evidence type="ECO:0000259" key="8">
    <source>
        <dbReference type="Pfam" id="PF01694"/>
    </source>
</evidence>
<evidence type="ECO:0000256" key="6">
    <source>
        <dbReference type="ARBA" id="ARBA00023136"/>
    </source>
</evidence>
<dbReference type="EMBL" id="LRBS01000069">
    <property type="protein sequence ID" value="OII76018.1"/>
    <property type="molecule type" value="Genomic_DNA"/>
</dbReference>